<feature type="domain" description="Ubiquitin Mut7-C" evidence="3">
    <location>
        <begin position="1"/>
        <end position="81"/>
    </location>
</feature>
<evidence type="ECO:0008006" key="5">
    <source>
        <dbReference type="Google" id="ProtNLM"/>
    </source>
</evidence>
<feature type="compositionally biased region" description="Basic and acidic residues" evidence="1">
    <location>
        <begin position="277"/>
        <end position="289"/>
    </location>
</feature>
<feature type="domain" description="Mut7-C RNAse" evidence="2">
    <location>
        <begin position="97"/>
        <end position="239"/>
    </location>
</feature>
<dbReference type="InterPro" id="IPR002782">
    <property type="entry name" value="Mut7-C_RNAse_dom"/>
</dbReference>
<evidence type="ECO:0000256" key="1">
    <source>
        <dbReference type="SAM" id="MobiDB-lite"/>
    </source>
</evidence>
<accession>E1TBY9</accession>
<dbReference type="InterPro" id="IPR027798">
    <property type="entry name" value="Ub_Mut7C"/>
</dbReference>
<dbReference type="eggNOG" id="COG1656">
    <property type="taxonomic scope" value="Bacteria"/>
</dbReference>
<dbReference type="EMBL" id="CP002217">
    <property type="protein sequence ID" value="ADN59228.1"/>
    <property type="molecule type" value="Genomic_DNA"/>
</dbReference>
<reference evidence="4" key="1">
    <citation type="submission" date="2010-09" db="EMBL/GenBank/DDBJ databases">
        <title>Complete sequence of chromosome1 of Burkholderia sp. CCGE1003.</title>
        <authorList>
            <consortium name="US DOE Joint Genome Institute"/>
            <person name="Lucas S."/>
            <person name="Copeland A."/>
            <person name="Lapidus A."/>
            <person name="Cheng J.-F."/>
            <person name="Bruce D."/>
            <person name="Goodwin L."/>
            <person name="Pitluck S."/>
            <person name="Daligault H."/>
            <person name="Davenport K."/>
            <person name="Detter J.C."/>
            <person name="Han C."/>
            <person name="Tapia R."/>
            <person name="Land M."/>
            <person name="Hauser L."/>
            <person name="Jeffries C."/>
            <person name="Kyrpides N."/>
            <person name="Ivanova N."/>
            <person name="Ovchinnikova G."/>
            <person name="Martinez-Romero E."/>
            <person name="Rogel M.A."/>
            <person name="Auchtung J."/>
            <person name="Tiedje J.M."/>
            <person name="Woyke T."/>
        </authorList>
    </citation>
    <scope>NUCLEOTIDE SEQUENCE</scope>
    <source>
        <strain evidence="4">CCGE1003</strain>
    </source>
</reference>
<dbReference type="InterPro" id="IPR016155">
    <property type="entry name" value="Mopterin_synth/thiamin_S_b"/>
</dbReference>
<dbReference type="Pfam" id="PF14451">
    <property type="entry name" value="Ub-Mut7C"/>
    <property type="match status" value="1"/>
</dbReference>
<dbReference type="PANTHER" id="PTHR39081">
    <property type="entry name" value="MUT7-C DOMAIN-CONTAINING PROTEIN"/>
    <property type="match status" value="1"/>
</dbReference>
<evidence type="ECO:0000313" key="4">
    <source>
        <dbReference type="EMBL" id="ADN59228.1"/>
    </source>
</evidence>
<dbReference type="STRING" id="640512.BC1003_3281"/>
<dbReference type="AlphaFoldDB" id="E1TBY9"/>
<evidence type="ECO:0000259" key="3">
    <source>
        <dbReference type="Pfam" id="PF14451"/>
    </source>
</evidence>
<gene>
    <name evidence="4" type="ordered locus">BC1003_3281</name>
</gene>
<dbReference type="HOGENOM" id="CLU_074576_0_0_4"/>
<dbReference type="SUPFAM" id="SSF54285">
    <property type="entry name" value="MoaD/ThiS"/>
    <property type="match status" value="1"/>
</dbReference>
<sequence>MVTATFRFYEELNDFLARPLRRRAFAYACARDATTKHAIEALGVPHTEVELILVNGESVGFNHPVADGDRVAVYPKFEALDIRPLLRVRERPLRVVRFIADAHLGGLAPLLRLAGFDTLYDNHFPDAHIEALAATQDRIVLTRDRELLKRRAITHGCYVRALRPREQLREVFERLDLAGSAQPFRLCLMCNAPLRRIGRDEVGDRAPDGVLQRHKQFVTCDVCRRVFWEGTHWQRMRALIDSVAARPAVTDACGGGAGGADGADRANGTGAAEEDAAAERAAGRKGADG</sequence>
<dbReference type="PANTHER" id="PTHR39081:SF1">
    <property type="entry name" value="MUT7-C RNASE DOMAIN-CONTAINING PROTEIN"/>
    <property type="match status" value="1"/>
</dbReference>
<feature type="region of interest" description="Disordered" evidence="1">
    <location>
        <begin position="255"/>
        <end position="289"/>
    </location>
</feature>
<dbReference type="KEGG" id="bgf:BC1003_3281"/>
<name>E1TBY9_BURSG</name>
<proteinExistence type="predicted"/>
<organism evidence="4">
    <name type="scientific">Burkholderia sp. (strain CCGE1003)</name>
    <dbReference type="NCBI Taxonomy" id="640512"/>
    <lineage>
        <taxon>Bacteria</taxon>
        <taxon>Pseudomonadati</taxon>
        <taxon>Pseudomonadota</taxon>
        <taxon>Betaproteobacteria</taxon>
        <taxon>Burkholderiales</taxon>
        <taxon>Burkholderiaceae</taxon>
        <taxon>Burkholderia</taxon>
    </lineage>
</organism>
<dbReference type="Pfam" id="PF01927">
    <property type="entry name" value="Mut7-C"/>
    <property type="match status" value="1"/>
</dbReference>
<evidence type="ECO:0000259" key="2">
    <source>
        <dbReference type="Pfam" id="PF01927"/>
    </source>
</evidence>
<protein>
    <recommendedName>
        <fullName evidence="5">Twitching motility protein PilT</fullName>
    </recommendedName>
</protein>